<dbReference type="Proteomes" id="UP000294862">
    <property type="component" value="Unassembled WGS sequence"/>
</dbReference>
<name>A0A4R2IHR6_9GAMM</name>
<dbReference type="InterPro" id="IPR005618">
    <property type="entry name" value="OMPW"/>
</dbReference>
<dbReference type="PANTHER" id="PTHR36920">
    <property type="match status" value="1"/>
</dbReference>
<feature type="signal peptide" evidence="1">
    <location>
        <begin position="1"/>
        <end position="20"/>
    </location>
</feature>
<dbReference type="InterPro" id="IPR011250">
    <property type="entry name" value="OMP/PagP_B-barrel"/>
</dbReference>
<dbReference type="RefSeq" id="WP_131993552.1">
    <property type="nucleotide sequence ID" value="NZ_JACGXM010000002.1"/>
</dbReference>
<organism evidence="2 3">
    <name type="scientific">Dokdonella fugitiva</name>
    <dbReference type="NCBI Taxonomy" id="328517"/>
    <lineage>
        <taxon>Bacteria</taxon>
        <taxon>Pseudomonadati</taxon>
        <taxon>Pseudomonadota</taxon>
        <taxon>Gammaproteobacteria</taxon>
        <taxon>Lysobacterales</taxon>
        <taxon>Rhodanobacteraceae</taxon>
        <taxon>Dokdonella</taxon>
    </lineage>
</organism>
<evidence type="ECO:0000313" key="3">
    <source>
        <dbReference type="Proteomes" id="UP000294862"/>
    </source>
</evidence>
<accession>A0A4R2IHR6</accession>
<dbReference type="GO" id="GO:0055085">
    <property type="term" value="P:transmembrane transport"/>
    <property type="evidence" value="ECO:0007669"/>
    <property type="project" value="TreeGrafter"/>
</dbReference>
<dbReference type="PANTHER" id="PTHR36920:SF1">
    <property type="entry name" value="OUTER MEMBRANE PROTEIN W"/>
    <property type="match status" value="1"/>
</dbReference>
<protein>
    <submittedName>
        <fullName evidence="2">Outer membrane protein</fullName>
    </submittedName>
</protein>
<dbReference type="Pfam" id="PF03922">
    <property type="entry name" value="OmpW"/>
    <property type="match status" value="1"/>
</dbReference>
<dbReference type="EMBL" id="SLWQ01000001">
    <property type="protein sequence ID" value="TCO43308.1"/>
    <property type="molecule type" value="Genomic_DNA"/>
</dbReference>
<gene>
    <name evidence="2" type="ORF">EV148_101731</name>
</gene>
<dbReference type="GO" id="GO:0019867">
    <property type="term" value="C:outer membrane"/>
    <property type="evidence" value="ECO:0007669"/>
    <property type="project" value="InterPro"/>
</dbReference>
<evidence type="ECO:0000256" key="1">
    <source>
        <dbReference type="SAM" id="SignalP"/>
    </source>
</evidence>
<sequence>MLRKLPLAIMLAVGATAAHAEQGDWQVKFGLHAVDPKSSNGHLAGGTLAADVDSSWSPSVSLEYSVTGNLGIEVLAALPFEHDVKLNGAKAATVKQLPPTVSLQWHFMPDAKVSPFVGIGVNYTRFFSVDETGPLAGAKLDLGDSWGLAAHAGLDFALAPRWSLTVDARWIDIDTDAKVNGAKVGSVAIDPLVYGVALGYRF</sequence>
<reference evidence="2 3" key="1">
    <citation type="journal article" date="2015" name="Stand. Genomic Sci.">
        <title>Genomic Encyclopedia of Bacterial and Archaeal Type Strains, Phase III: the genomes of soil and plant-associated and newly described type strains.</title>
        <authorList>
            <person name="Whitman W.B."/>
            <person name="Woyke T."/>
            <person name="Klenk H.P."/>
            <person name="Zhou Y."/>
            <person name="Lilburn T.G."/>
            <person name="Beck B.J."/>
            <person name="De Vos P."/>
            <person name="Vandamme P."/>
            <person name="Eisen J.A."/>
            <person name="Garrity G."/>
            <person name="Hugenholtz P."/>
            <person name="Kyrpides N.C."/>
        </authorList>
    </citation>
    <scope>NUCLEOTIDE SEQUENCE [LARGE SCALE GENOMIC DNA]</scope>
    <source>
        <strain evidence="2 3">A3</strain>
    </source>
</reference>
<dbReference type="AlphaFoldDB" id="A0A4R2IHR6"/>
<evidence type="ECO:0000313" key="2">
    <source>
        <dbReference type="EMBL" id="TCO43308.1"/>
    </source>
</evidence>
<keyword evidence="3" id="KW-1185">Reference proteome</keyword>
<comment type="caution">
    <text evidence="2">The sequence shown here is derived from an EMBL/GenBank/DDBJ whole genome shotgun (WGS) entry which is preliminary data.</text>
</comment>
<dbReference type="SUPFAM" id="SSF56925">
    <property type="entry name" value="OMPA-like"/>
    <property type="match status" value="1"/>
</dbReference>
<dbReference type="OrthoDB" id="9807574at2"/>
<dbReference type="Gene3D" id="2.40.160.20">
    <property type="match status" value="1"/>
</dbReference>
<proteinExistence type="predicted"/>
<keyword evidence="1" id="KW-0732">Signal</keyword>
<feature type="chain" id="PRO_5020413029" evidence="1">
    <location>
        <begin position="21"/>
        <end position="202"/>
    </location>
</feature>